<dbReference type="AlphaFoldDB" id="A0A8J3ZDB4"/>
<protein>
    <submittedName>
        <fullName evidence="2">Glucokinase</fullName>
    </submittedName>
</protein>
<dbReference type="InterPro" id="IPR000600">
    <property type="entry name" value="ROK"/>
</dbReference>
<evidence type="ECO:0000313" key="2">
    <source>
        <dbReference type="EMBL" id="GIJ60708.1"/>
    </source>
</evidence>
<dbReference type="InterPro" id="IPR043129">
    <property type="entry name" value="ATPase_NBD"/>
</dbReference>
<comment type="similarity">
    <text evidence="1">Belongs to the ROK (NagC/XylR) family.</text>
</comment>
<accession>A0A8J3ZDB4</accession>
<sequence length="280" mass="28083">MSGTEADRSLSADGGAPELLDGIADCVKAVGAGIPIAIALPAPFDYARGIARYQGVAKFDALNGVDVGAALLSRGVCGPIGFVPDAQAFLRGEAIAGNAVGHARAMGVTLGTGVGSAFLADGGMVDDGPLVPPEGRIDLTTVDGAPVEDSVSRRALLREWRVAVPGATGDVSDLARLARAGAPAEARVIRRAFHTLGRALAPWVTAFRPTVLVVGGGMSGAWDLVEPPLAAGLTASGGTDLPTLVRARNAHDAPLLGAAWHAAARQAATGISRPVSGGPN</sequence>
<dbReference type="Proteomes" id="UP000612585">
    <property type="component" value="Unassembled WGS sequence"/>
</dbReference>
<comment type="caution">
    <text evidence="2">The sequence shown here is derived from an EMBL/GenBank/DDBJ whole genome shotgun (WGS) entry which is preliminary data.</text>
</comment>
<dbReference type="Pfam" id="PF00480">
    <property type="entry name" value="ROK"/>
    <property type="match status" value="1"/>
</dbReference>
<gene>
    <name evidence="2" type="ORF">Vau01_082240</name>
</gene>
<dbReference type="EMBL" id="BOPG01000058">
    <property type="protein sequence ID" value="GIJ60708.1"/>
    <property type="molecule type" value="Genomic_DNA"/>
</dbReference>
<keyword evidence="3" id="KW-1185">Reference proteome</keyword>
<dbReference type="PANTHER" id="PTHR18964">
    <property type="entry name" value="ROK (REPRESSOR, ORF, KINASE) FAMILY"/>
    <property type="match status" value="1"/>
</dbReference>
<proteinExistence type="inferred from homology"/>
<reference evidence="2" key="1">
    <citation type="submission" date="2021-01" db="EMBL/GenBank/DDBJ databases">
        <title>Whole genome shotgun sequence of Virgisporangium aurantiacum NBRC 16421.</title>
        <authorList>
            <person name="Komaki H."/>
            <person name="Tamura T."/>
        </authorList>
    </citation>
    <scope>NUCLEOTIDE SEQUENCE</scope>
    <source>
        <strain evidence="2">NBRC 16421</strain>
    </source>
</reference>
<evidence type="ECO:0000313" key="3">
    <source>
        <dbReference type="Proteomes" id="UP000612585"/>
    </source>
</evidence>
<dbReference type="PANTHER" id="PTHR18964:SF169">
    <property type="entry name" value="N-ACETYLMANNOSAMINE KINASE"/>
    <property type="match status" value="1"/>
</dbReference>
<dbReference type="SUPFAM" id="SSF53067">
    <property type="entry name" value="Actin-like ATPase domain"/>
    <property type="match status" value="1"/>
</dbReference>
<evidence type="ECO:0000256" key="1">
    <source>
        <dbReference type="ARBA" id="ARBA00006479"/>
    </source>
</evidence>
<dbReference type="Gene3D" id="3.30.420.40">
    <property type="match status" value="2"/>
</dbReference>
<organism evidence="2 3">
    <name type="scientific">Virgisporangium aurantiacum</name>
    <dbReference type="NCBI Taxonomy" id="175570"/>
    <lineage>
        <taxon>Bacteria</taxon>
        <taxon>Bacillati</taxon>
        <taxon>Actinomycetota</taxon>
        <taxon>Actinomycetes</taxon>
        <taxon>Micromonosporales</taxon>
        <taxon>Micromonosporaceae</taxon>
        <taxon>Virgisporangium</taxon>
    </lineage>
</organism>
<name>A0A8J3ZDB4_9ACTN</name>